<evidence type="ECO:0000256" key="4">
    <source>
        <dbReference type="ARBA" id="ARBA00022475"/>
    </source>
</evidence>
<evidence type="ECO:0000256" key="9">
    <source>
        <dbReference type="ARBA" id="ARBA00023136"/>
    </source>
</evidence>
<keyword evidence="6" id="KW-0547">Nucleotide-binding</keyword>
<dbReference type="FunFam" id="1.20.1560.10:FF:000066">
    <property type="entry name" value="ABC multidrug transporter (Eurofung)"/>
    <property type="match status" value="1"/>
</dbReference>
<keyword evidence="4" id="KW-1003">Cell membrane</keyword>
<dbReference type="InterPro" id="IPR050173">
    <property type="entry name" value="ABC_transporter_C-like"/>
</dbReference>
<dbReference type="GO" id="GO:0005886">
    <property type="term" value="C:plasma membrane"/>
    <property type="evidence" value="ECO:0007669"/>
    <property type="project" value="UniProtKB-SubCell"/>
</dbReference>
<evidence type="ECO:0000256" key="10">
    <source>
        <dbReference type="ARBA" id="ARBA00023180"/>
    </source>
</evidence>
<feature type="transmembrane region" description="Helical" evidence="12">
    <location>
        <begin position="503"/>
        <end position="527"/>
    </location>
</feature>
<feature type="transmembrane region" description="Helical" evidence="12">
    <location>
        <begin position="320"/>
        <end position="338"/>
    </location>
</feature>
<dbReference type="CDD" id="cd18579">
    <property type="entry name" value="ABC_6TM_ABCC_D1"/>
    <property type="match status" value="1"/>
</dbReference>
<dbReference type="FunFam" id="3.40.50.300:FF:002145">
    <property type="entry name" value="ABC transporter (MsbA subfamily)"/>
    <property type="match status" value="1"/>
</dbReference>
<organism evidence="15 16">
    <name type="scientific">Microdochium trichocladiopsis</name>
    <dbReference type="NCBI Taxonomy" id="1682393"/>
    <lineage>
        <taxon>Eukaryota</taxon>
        <taxon>Fungi</taxon>
        <taxon>Dikarya</taxon>
        <taxon>Ascomycota</taxon>
        <taxon>Pezizomycotina</taxon>
        <taxon>Sordariomycetes</taxon>
        <taxon>Xylariomycetidae</taxon>
        <taxon>Xylariales</taxon>
        <taxon>Microdochiaceae</taxon>
        <taxon>Microdochium</taxon>
    </lineage>
</organism>
<dbReference type="InterPro" id="IPR027417">
    <property type="entry name" value="P-loop_NTPase"/>
</dbReference>
<evidence type="ECO:0000313" key="15">
    <source>
        <dbReference type="EMBL" id="KAH7030673.1"/>
    </source>
</evidence>
<dbReference type="PANTHER" id="PTHR24223:SF399">
    <property type="entry name" value="ABC TRANSPORTER ATNG"/>
    <property type="match status" value="1"/>
</dbReference>
<evidence type="ECO:0000259" key="13">
    <source>
        <dbReference type="PROSITE" id="PS50893"/>
    </source>
</evidence>
<feature type="domain" description="ABC transmembrane type-1" evidence="14">
    <location>
        <begin position="285"/>
        <end position="566"/>
    </location>
</feature>
<dbReference type="Proteomes" id="UP000756346">
    <property type="component" value="Unassembled WGS sequence"/>
</dbReference>
<evidence type="ECO:0000256" key="1">
    <source>
        <dbReference type="ARBA" id="ARBA00004651"/>
    </source>
</evidence>
<sequence>MALQYIPSCPVGVDDSFGPWAGPVCRGGFDFTLFFEDTILTIPLYCLFLLALPVRVFQLARTDVKVVPSLHKRVKLAAAAALAFVNGYLLILWATLPVDSPIHTSASVPAAVLALVASLGFVGLSLLEHERALRPSFVLTSSLGLSVLLDMARVRTIWLITENAGSTTTIPAIYSLSFGLRVFMAVVETIEKHKIIVPEKHTPTVEDKTSSLSRSVFWWLMPLLRLGYGREIGLDDMYVLEEDLMPEPLSEQLAEAWEKVPNKKAPMALFSTWLKTFIRPVLSPVLFKLMNSAFSYSQPFLVTAGINLAAYPQTQPYNNYGYGLIGAYFLVYVGLAVTNGQYEWRLYRCAAKMKGSIIGVIYQKALRLDVQSSGTSHEAAVTLISTDSHTILHALIQLHEIWAGLFEIVIGVYLLSRQLGVACVMPVAVTFACLILTGSLAMPTGKAQAAWILASQERVTTTAKTLGSIKSLRISGLNERAFQVIRQLRNDELSISQTCRILLAAYLVLLVYVPLWGPALTFAVYAATGSNGGTLTITTAFTAVSLFSLVSRPLVIMIFAIPTFAGGIASFGRIQDFLNREERHDARTHETLNEKGHLRSKPSIVSVASRRTAVSRRSNGSRKSAVETHEQIMLEPLTFQHEQRDTIVSIQGHCRWAEDEKPVIDIPDRLDFQRNALTVILGPVGCGKSTMLKAILGELSLFKGEVRTSYTGVAYCGQSPWLPNETVREIITGSDDGPEGFDAARYDEVVSACALRPDFQMWPQGEFTVVGTKGIAMSGGQKHRIALARALYSREEFFVLDDVFSGLDMTTADTVFHKVFGKEGLLRSSHRTAVLASSDVRRMRHVDQVVILNSKGQVEAKGPPEIFYKTKGVSELLGLAGKTSAGSSTEGDSSERKMLTGPQKQSEPVVLPGAEPELYDKLKDRRFGDSAMYAFYARGIGWVTILTFVMAMAAYAALGTFPSIWLKWWGESNILHPNQDTGKWLGVYIALTVGASLAIILGAWQLLIVVINKSGVYFHDILLNTTSRAPMSFFTKVDSGVTVNRFSQDLQLIDMELPMTGFSVATGLAFAIAELVLIAVSTKYLAACLPIVCILCYGVGHFYLRTSRQVRLLDIEYRAPLASQLLRTLDGLETIRAYRWEDKYEVKNMAFLNDSQRPYYMLMCLQRWLVFSVNLVVAMIALVLIVVVTTLREQIGAGYMGVALSNVLAFSSTIEAAVISWTMLEVCLGAVSRVRLFQDETESEEATANESVVLKKPDDEHWPREGKVVIRDLTAAYNSSGVVLDHVSFTIEAGQRVAICGRTGSGKSSLTMCLLRMLDAKHGSITIDGVNIANVPHDHVRKALAAVPQDAYIFGGTVRLNVDPDNVAASDEEIIEVLRKVRLWGKLQTRGGLDGVIGDDSGLSQGETQLLVFARAMLRRSRILILDEFTSSLNDESSSIVYDVLREWFQGWTIIAIAHELESVLDFDRIAVLDKGQLLEYDEPGVLLQTPGSAFRALYEGGGGGGGETGEKVEDVYFGESGEETGSASEKNAST</sequence>
<dbReference type="FunFam" id="1.20.1560.10:FF:000055">
    <property type="entry name" value="ABC multidrug transporter (Eurofung)"/>
    <property type="match status" value="1"/>
</dbReference>
<dbReference type="CDD" id="cd03244">
    <property type="entry name" value="ABCC_MRP_domain2"/>
    <property type="match status" value="1"/>
</dbReference>
<evidence type="ECO:0000256" key="3">
    <source>
        <dbReference type="ARBA" id="ARBA00022448"/>
    </source>
</evidence>
<dbReference type="EMBL" id="JAGTJQ010000005">
    <property type="protein sequence ID" value="KAH7030673.1"/>
    <property type="molecule type" value="Genomic_DNA"/>
</dbReference>
<evidence type="ECO:0000256" key="2">
    <source>
        <dbReference type="ARBA" id="ARBA00009726"/>
    </source>
</evidence>
<keyword evidence="7" id="KW-0067">ATP-binding</keyword>
<evidence type="ECO:0000256" key="12">
    <source>
        <dbReference type="SAM" id="Phobius"/>
    </source>
</evidence>
<dbReference type="SUPFAM" id="SSF52540">
    <property type="entry name" value="P-loop containing nucleoside triphosphate hydrolases"/>
    <property type="match status" value="2"/>
</dbReference>
<feature type="transmembrane region" description="Helical" evidence="12">
    <location>
        <begin position="940"/>
        <end position="965"/>
    </location>
</feature>
<feature type="compositionally biased region" description="Low complexity" evidence="11">
    <location>
        <begin position="1524"/>
        <end position="1535"/>
    </location>
</feature>
<evidence type="ECO:0000256" key="6">
    <source>
        <dbReference type="ARBA" id="ARBA00022741"/>
    </source>
</evidence>
<accession>A0A9P8Y678</accession>
<evidence type="ECO:0000256" key="7">
    <source>
        <dbReference type="ARBA" id="ARBA00022840"/>
    </source>
</evidence>
<dbReference type="CDD" id="cd18580">
    <property type="entry name" value="ABC_6TM_ABCC_D2"/>
    <property type="match status" value="1"/>
</dbReference>
<feature type="region of interest" description="Disordered" evidence="11">
    <location>
        <begin position="1501"/>
        <end position="1535"/>
    </location>
</feature>
<dbReference type="Pfam" id="PF00664">
    <property type="entry name" value="ABC_membrane"/>
    <property type="match status" value="2"/>
</dbReference>
<dbReference type="GeneID" id="70181187"/>
<keyword evidence="5 12" id="KW-0812">Transmembrane</keyword>
<dbReference type="PANTHER" id="PTHR24223">
    <property type="entry name" value="ATP-BINDING CASSETTE SUB-FAMILY C"/>
    <property type="match status" value="1"/>
</dbReference>
<dbReference type="InterPro" id="IPR003439">
    <property type="entry name" value="ABC_transporter-like_ATP-bd"/>
</dbReference>
<keyword evidence="8 12" id="KW-1133">Transmembrane helix</keyword>
<keyword evidence="9 12" id="KW-0472">Membrane</keyword>
<dbReference type="Pfam" id="PF00005">
    <property type="entry name" value="ABC_tran"/>
    <property type="match status" value="2"/>
</dbReference>
<dbReference type="OrthoDB" id="6500128at2759"/>
<dbReference type="GO" id="GO:0005524">
    <property type="term" value="F:ATP binding"/>
    <property type="evidence" value="ECO:0007669"/>
    <property type="project" value="UniProtKB-KW"/>
</dbReference>
<evidence type="ECO:0000313" key="16">
    <source>
        <dbReference type="Proteomes" id="UP000756346"/>
    </source>
</evidence>
<evidence type="ECO:0000256" key="11">
    <source>
        <dbReference type="SAM" id="MobiDB-lite"/>
    </source>
</evidence>
<reference evidence="15" key="1">
    <citation type="journal article" date="2021" name="Nat. Commun.">
        <title>Genetic determinants of endophytism in the Arabidopsis root mycobiome.</title>
        <authorList>
            <person name="Mesny F."/>
            <person name="Miyauchi S."/>
            <person name="Thiergart T."/>
            <person name="Pickel B."/>
            <person name="Atanasova L."/>
            <person name="Karlsson M."/>
            <person name="Huettel B."/>
            <person name="Barry K.W."/>
            <person name="Haridas S."/>
            <person name="Chen C."/>
            <person name="Bauer D."/>
            <person name="Andreopoulos W."/>
            <person name="Pangilinan J."/>
            <person name="LaButti K."/>
            <person name="Riley R."/>
            <person name="Lipzen A."/>
            <person name="Clum A."/>
            <person name="Drula E."/>
            <person name="Henrissat B."/>
            <person name="Kohler A."/>
            <person name="Grigoriev I.V."/>
            <person name="Martin F.M."/>
            <person name="Hacquard S."/>
        </authorList>
    </citation>
    <scope>NUCLEOTIDE SEQUENCE</scope>
    <source>
        <strain evidence="15">MPI-CAGE-CH-0230</strain>
    </source>
</reference>
<feature type="transmembrane region" description="Helical" evidence="12">
    <location>
        <begin position="1057"/>
        <end position="1078"/>
    </location>
</feature>
<dbReference type="SUPFAM" id="SSF90123">
    <property type="entry name" value="ABC transporter transmembrane region"/>
    <property type="match status" value="2"/>
</dbReference>
<comment type="similarity">
    <text evidence="2">Belongs to the ABC transporter superfamily. ABCC family. Conjugate transporter (TC 3.A.1.208) subfamily.</text>
</comment>
<feature type="domain" description="ABC transporter" evidence="13">
    <location>
        <begin position="632"/>
        <end position="880"/>
    </location>
</feature>
<feature type="transmembrane region" description="Helical" evidence="12">
    <location>
        <begin position="985"/>
        <end position="1011"/>
    </location>
</feature>
<feature type="transmembrane region" description="Helical" evidence="12">
    <location>
        <begin position="76"/>
        <end position="96"/>
    </location>
</feature>
<feature type="transmembrane region" description="Helical" evidence="12">
    <location>
        <begin position="108"/>
        <end position="127"/>
    </location>
</feature>
<comment type="subcellular location">
    <subcellularLocation>
        <location evidence="1">Cell membrane</location>
        <topology evidence="1">Multi-pass membrane protein</topology>
    </subcellularLocation>
</comment>
<dbReference type="Gene3D" id="3.40.50.300">
    <property type="entry name" value="P-loop containing nucleotide triphosphate hydrolases"/>
    <property type="match status" value="2"/>
</dbReference>
<feature type="transmembrane region" description="Helical" evidence="12">
    <location>
        <begin position="38"/>
        <end position="56"/>
    </location>
</feature>
<dbReference type="PROSITE" id="PS50893">
    <property type="entry name" value="ABC_TRANSPORTER_2"/>
    <property type="match status" value="2"/>
</dbReference>
<gene>
    <name evidence="15" type="ORF">B0I36DRAFT_288238</name>
</gene>
<protein>
    <submittedName>
        <fullName evidence="15">ABC transporter</fullName>
    </submittedName>
</protein>
<dbReference type="GO" id="GO:0016887">
    <property type="term" value="F:ATP hydrolysis activity"/>
    <property type="evidence" value="ECO:0007669"/>
    <property type="project" value="InterPro"/>
</dbReference>
<dbReference type="GO" id="GO:0140359">
    <property type="term" value="F:ABC-type transporter activity"/>
    <property type="evidence" value="ECO:0007669"/>
    <property type="project" value="InterPro"/>
</dbReference>
<feature type="domain" description="ABC transporter" evidence="13">
    <location>
        <begin position="1268"/>
        <end position="1500"/>
    </location>
</feature>
<dbReference type="InterPro" id="IPR003593">
    <property type="entry name" value="AAA+_ATPase"/>
</dbReference>
<dbReference type="SMART" id="SM00382">
    <property type="entry name" value="AAA"/>
    <property type="match status" value="2"/>
</dbReference>
<dbReference type="InterPro" id="IPR044746">
    <property type="entry name" value="ABCC_6TM_D1"/>
</dbReference>
<dbReference type="InterPro" id="IPR036640">
    <property type="entry name" value="ABC1_TM_sf"/>
</dbReference>
<feature type="transmembrane region" description="Helical" evidence="12">
    <location>
        <begin position="1168"/>
        <end position="1188"/>
    </location>
</feature>
<name>A0A9P8Y678_9PEZI</name>
<feature type="transmembrane region" description="Helical" evidence="12">
    <location>
        <begin position="554"/>
        <end position="574"/>
    </location>
</feature>
<feature type="transmembrane region" description="Helical" evidence="12">
    <location>
        <begin position="419"/>
        <end position="442"/>
    </location>
</feature>
<dbReference type="InterPro" id="IPR011527">
    <property type="entry name" value="ABC1_TM_dom"/>
</dbReference>
<dbReference type="Gene3D" id="1.20.1560.10">
    <property type="entry name" value="ABC transporter type 1, transmembrane domain"/>
    <property type="match status" value="2"/>
</dbReference>
<keyword evidence="10" id="KW-0325">Glycoprotein</keyword>
<dbReference type="RefSeq" id="XP_046012353.1">
    <property type="nucleotide sequence ID" value="XM_046151641.1"/>
</dbReference>
<keyword evidence="3" id="KW-0813">Transport</keyword>
<evidence type="ECO:0000256" key="5">
    <source>
        <dbReference type="ARBA" id="ARBA00022692"/>
    </source>
</evidence>
<dbReference type="PROSITE" id="PS50929">
    <property type="entry name" value="ABC_TM1F"/>
    <property type="match status" value="2"/>
</dbReference>
<keyword evidence="16" id="KW-1185">Reference proteome</keyword>
<dbReference type="InterPro" id="IPR044726">
    <property type="entry name" value="ABCC_6TM_D2"/>
</dbReference>
<evidence type="ECO:0000256" key="8">
    <source>
        <dbReference type="ARBA" id="ARBA00022989"/>
    </source>
</evidence>
<feature type="domain" description="ABC transmembrane type-1" evidence="14">
    <location>
        <begin position="951"/>
        <end position="1225"/>
    </location>
</feature>
<feature type="transmembrane region" description="Helical" evidence="12">
    <location>
        <begin position="1084"/>
        <end position="1104"/>
    </location>
</feature>
<evidence type="ECO:0000259" key="14">
    <source>
        <dbReference type="PROSITE" id="PS50929"/>
    </source>
</evidence>
<feature type="region of interest" description="Disordered" evidence="11">
    <location>
        <begin position="881"/>
        <end position="908"/>
    </location>
</feature>
<proteinExistence type="inferred from homology"/>
<comment type="caution">
    <text evidence="15">The sequence shown here is derived from an EMBL/GenBank/DDBJ whole genome shotgun (WGS) entry which is preliminary data.</text>
</comment>